<organism evidence="4 5">
    <name type="scientific">Crassostrea virginica</name>
    <name type="common">Eastern oyster</name>
    <dbReference type="NCBI Taxonomy" id="6565"/>
    <lineage>
        <taxon>Eukaryota</taxon>
        <taxon>Metazoa</taxon>
        <taxon>Spiralia</taxon>
        <taxon>Lophotrochozoa</taxon>
        <taxon>Mollusca</taxon>
        <taxon>Bivalvia</taxon>
        <taxon>Autobranchia</taxon>
        <taxon>Pteriomorphia</taxon>
        <taxon>Ostreida</taxon>
        <taxon>Ostreoidea</taxon>
        <taxon>Ostreidae</taxon>
        <taxon>Crassostrea</taxon>
    </lineage>
</organism>
<keyword evidence="2" id="KW-1133">Transmembrane helix</keyword>
<feature type="region of interest" description="Disordered" evidence="1">
    <location>
        <begin position="107"/>
        <end position="140"/>
    </location>
</feature>
<reference evidence="5" key="1">
    <citation type="submission" date="2025-08" db="UniProtKB">
        <authorList>
            <consortium name="RefSeq"/>
        </authorList>
    </citation>
    <scope>IDENTIFICATION</scope>
    <source>
        <tissue evidence="5">Whole sample</tissue>
    </source>
</reference>
<feature type="signal peptide" evidence="3">
    <location>
        <begin position="1"/>
        <end position="20"/>
    </location>
</feature>
<feature type="transmembrane region" description="Helical" evidence="2">
    <location>
        <begin position="58"/>
        <end position="84"/>
    </location>
</feature>
<evidence type="ECO:0000313" key="4">
    <source>
        <dbReference type="Proteomes" id="UP000694844"/>
    </source>
</evidence>
<name>A0A8B8ED07_CRAVI</name>
<gene>
    <name evidence="5" type="primary">LOC111133424</name>
</gene>
<keyword evidence="4" id="KW-1185">Reference proteome</keyword>
<protein>
    <submittedName>
        <fullName evidence="5">Uncharacterized protein LOC111133424</fullName>
    </submittedName>
</protein>
<keyword evidence="2" id="KW-0812">Transmembrane</keyword>
<sequence length="140" mass="14793">MALKTILTLLAFLVISVVQGDLTCSSDDDCALIGYHCCHGSIYCCPDGYICTGTLTCISIGVIVGPVVGGIVLIVSCVVCCVCYRRRRNRLPATVGYGQQPQVTVSSGQQVSYSHPQAYGQSQGYGQPPVAYPQSGPVKQ</sequence>
<keyword evidence="2" id="KW-0472">Membrane</keyword>
<evidence type="ECO:0000256" key="1">
    <source>
        <dbReference type="SAM" id="MobiDB-lite"/>
    </source>
</evidence>
<dbReference type="Proteomes" id="UP000694844">
    <property type="component" value="Chromosome 5"/>
</dbReference>
<dbReference type="KEGG" id="cvn:111133424"/>
<dbReference type="OrthoDB" id="6159714at2759"/>
<proteinExistence type="predicted"/>
<accession>A0A8B8ED07</accession>
<dbReference type="RefSeq" id="XP_022337554.1">
    <property type="nucleotide sequence ID" value="XM_022481846.1"/>
</dbReference>
<evidence type="ECO:0000256" key="2">
    <source>
        <dbReference type="SAM" id="Phobius"/>
    </source>
</evidence>
<evidence type="ECO:0000313" key="5">
    <source>
        <dbReference type="RefSeq" id="XP_022337554.1"/>
    </source>
</evidence>
<dbReference type="GeneID" id="111133424"/>
<feature type="compositionally biased region" description="Polar residues" evidence="1">
    <location>
        <begin position="107"/>
        <end position="125"/>
    </location>
</feature>
<feature type="chain" id="PRO_5034458302" evidence="3">
    <location>
        <begin position="21"/>
        <end position="140"/>
    </location>
</feature>
<keyword evidence="3" id="KW-0732">Signal</keyword>
<evidence type="ECO:0000256" key="3">
    <source>
        <dbReference type="SAM" id="SignalP"/>
    </source>
</evidence>
<dbReference type="AlphaFoldDB" id="A0A8B8ED07"/>